<dbReference type="InterPro" id="IPR007110">
    <property type="entry name" value="Ig-like_dom"/>
</dbReference>
<dbReference type="InterPro" id="IPR003599">
    <property type="entry name" value="Ig_sub"/>
</dbReference>
<keyword evidence="4" id="KW-1185">Reference proteome</keyword>
<organism evidence="3 4">
    <name type="scientific">Astrephomene gubernaculifera</name>
    <dbReference type="NCBI Taxonomy" id="47775"/>
    <lineage>
        <taxon>Eukaryota</taxon>
        <taxon>Viridiplantae</taxon>
        <taxon>Chlorophyta</taxon>
        <taxon>core chlorophytes</taxon>
        <taxon>Chlorophyceae</taxon>
        <taxon>CS clade</taxon>
        <taxon>Chlamydomonadales</taxon>
        <taxon>Astrephomenaceae</taxon>
        <taxon>Astrephomene</taxon>
    </lineage>
</organism>
<dbReference type="InterPro" id="IPR036179">
    <property type="entry name" value="Ig-like_dom_sf"/>
</dbReference>
<sequence>LEQPQDAVAAEDGTVRFRVVARGFSPLKFEWFKDDRRLLVATADQQELILVQVSLDSEGAYYCQVSNKDGSVNSTKATLTVKRAARVSRAALAAGGEAGEGGVGGGSRLRRSATRLGGGGGPLS</sequence>
<dbReference type="EMBL" id="BMAR01000014">
    <property type="protein sequence ID" value="GFR46372.1"/>
    <property type="molecule type" value="Genomic_DNA"/>
</dbReference>
<dbReference type="SUPFAM" id="SSF48726">
    <property type="entry name" value="Immunoglobulin"/>
    <property type="match status" value="1"/>
</dbReference>
<evidence type="ECO:0000259" key="2">
    <source>
        <dbReference type="PROSITE" id="PS50835"/>
    </source>
</evidence>
<dbReference type="Pfam" id="PF07679">
    <property type="entry name" value="I-set"/>
    <property type="match status" value="1"/>
</dbReference>
<protein>
    <recommendedName>
        <fullName evidence="2">Ig-like domain-containing protein</fullName>
    </recommendedName>
</protein>
<feature type="domain" description="Ig-like" evidence="2">
    <location>
        <begin position="1"/>
        <end position="80"/>
    </location>
</feature>
<feature type="region of interest" description="Disordered" evidence="1">
    <location>
        <begin position="94"/>
        <end position="124"/>
    </location>
</feature>
<accession>A0AAD3HMN5</accession>
<evidence type="ECO:0000313" key="3">
    <source>
        <dbReference type="EMBL" id="GFR46372.1"/>
    </source>
</evidence>
<comment type="caution">
    <text evidence="3">The sequence shown here is derived from an EMBL/GenBank/DDBJ whole genome shotgun (WGS) entry which is preliminary data.</text>
</comment>
<dbReference type="SMART" id="SM00409">
    <property type="entry name" value="IG"/>
    <property type="match status" value="1"/>
</dbReference>
<dbReference type="Proteomes" id="UP001054857">
    <property type="component" value="Unassembled WGS sequence"/>
</dbReference>
<dbReference type="CDD" id="cd00096">
    <property type="entry name" value="Ig"/>
    <property type="match status" value="1"/>
</dbReference>
<dbReference type="InterPro" id="IPR013098">
    <property type="entry name" value="Ig_I-set"/>
</dbReference>
<name>A0AAD3HMN5_9CHLO</name>
<evidence type="ECO:0000256" key="1">
    <source>
        <dbReference type="SAM" id="MobiDB-lite"/>
    </source>
</evidence>
<evidence type="ECO:0000313" key="4">
    <source>
        <dbReference type="Proteomes" id="UP001054857"/>
    </source>
</evidence>
<proteinExistence type="predicted"/>
<feature type="non-terminal residue" evidence="3">
    <location>
        <position position="1"/>
    </location>
</feature>
<feature type="compositionally biased region" description="Gly residues" evidence="1">
    <location>
        <begin position="96"/>
        <end position="107"/>
    </location>
</feature>
<gene>
    <name evidence="3" type="ORF">Agub_g7953</name>
</gene>
<dbReference type="PROSITE" id="PS50835">
    <property type="entry name" value="IG_LIKE"/>
    <property type="match status" value="1"/>
</dbReference>
<dbReference type="Gene3D" id="2.60.40.10">
    <property type="entry name" value="Immunoglobulins"/>
    <property type="match status" value="1"/>
</dbReference>
<reference evidence="3 4" key="1">
    <citation type="journal article" date="2021" name="Sci. Rep.">
        <title>Genome sequencing of the multicellular alga Astrephomene provides insights into convergent evolution of germ-soma differentiation.</title>
        <authorList>
            <person name="Yamashita S."/>
            <person name="Yamamoto K."/>
            <person name="Matsuzaki R."/>
            <person name="Suzuki S."/>
            <person name="Yamaguchi H."/>
            <person name="Hirooka S."/>
            <person name="Minakuchi Y."/>
            <person name="Miyagishima S."/>
            <person name="Kawachi M."/>
            <person name="Toyoda A."/>
            <person name="Nozaki H."/>
        </authorList>
    </citation>
    <scope>NUCLEOTIDE SEQUENCE [LARGE SCALE GENOMIC DNA]</scope>
    <source>
        <strain evidence="3 4">NIES-4017</strain>
    </source>
</reference>
<feature type="non-terminal residue" evidence="3">
    <location>
        <position position="124"/>
    </location>
</feature>
<dbReference type="AlphaFoldDB" id="A0AAD3HMN5"/>
<dbReference type="InterPro" id="IPR013783">
    <property type="entry name" value="Ig-like_fold"/>
</dbReference>